<dbReference type="PANTHER" id="PTHR35848:SF6">
    <property type="entry name" value="CUPIN TYPE-2 DOMAIN-CONTAINING PROTEIN"/>
    <property type="match status" value="1"/>
</dbReference>
<evidence type="ECO:0000259" key="2">
    <source>
        <dbReference type="Pfam" id="PF07883"/>
    </source>
</evidence>
<evidence type="ECO:0000256" key="1">
    <source>
        <dbReference type="ARBA" id="ARBA00022723"/>
    </source>
</evidence>
<accession>A0A433HW41</accession>
<evidence type="ECO:0000313" key="3">
    <source>
        <dbReference type="EMBL" id="RUQ32444.1"/>
    </source>
</evidence>
<evidence type="ECO:0000313" key="4">
    <source>
        <dbReference type="Proteomes" id="UP000267430"/>
    </source>
</evidence>
<dbReference type="AlphaFoldDB" id="A0A433HW41"/>
<dbReference type="PANTHER" id="PTHR35848">
    <property type="entry name" value="OXALATE-BINDING PROTEIN"/>
    <property type="match status" value="1"/>
</dbReference>
<dbReference type="InterPro" id="IPR051610">
    <property type="entry name" value="GPI/OXD"/>
</dbReference>
<dbReference type="EMBL" id="RYZZ01000002">
    <property type="protein sequence ID" value="RUQ32444.1"/>
    <property type="molecule type" value="Genomic_DNA"/>
</dbReference>
<dbReference type="InterPro" id="IPR013096">
    <property type="entry name" value="Cupin_2"/>
</dbReference>
<name>A0A433HW41_9BACI</name>
<feature type="domain" description="Cupin type-2" evidence="2">
    <location>
        <begin position="57"/>
        <end position="124"/>
    </location>
</feature>
<dbReference type="SUPFAM" id="SSF51182">
    <property type="entry name" value="RmlC-like cupins"/>
    <property type="match status" value="1"/>
</dbReference>
<dbReference type="RefSeq" id="WP_126863204.1">
    <property type="nucleotide sequence ID" value="NZ_JAUSTX010000021.1"/>
</dbReference>
<dbReference type="InterPro" id="IPR014710">
    <property type="entry name" value="RmlC-like_jellyroll"/>
</dbReference>
<dbReference type="Proteomes" id="UP000267430">
    <property type="component" value="Unassembled WGS sequence"/>
</dbReference>
<dbReference type="InterPro" id="IPR011051">
    <property type="entry name" value="RmlC_Cupin_sf"/>
</dbReference>
<gene>
    <name evidence="3" type="ORF">ELQ35_02080</name>
</gene>
<reference evidence="3 4" key="1">
    <citation type="submission" date="2018-12" db="EMBL/GenBank/DDBJ databases">
        <title>Bacillus chawlae sp. nov., Bacillus glennii sp. nov., and Bacillus saganii sp. nov. Isolated from the Vehicle Assembly Building at Kennedy Space Center where the Viking Spacecraft were Assembled.</title>
        <authorList>
            <person name="Seuylemezian A."/>
            <person name="Vaishampayan P."/>
        </authorList>
    </citation>
    <scope>NUCLEOTIDE SEQUENCE [LARGE SCALE GENOMIC DNA]</scope>
    <source>
        <strain evidence="3 4">L5</strain>
    </source>
</reference>
<dbReference type="GO" id="GO:0046872">
    <property type="term" value="F:metal ion binding"/>
    <property type="evidence" value="ECO:0007669"/>
    <property type="project" value="UniProtKB-KW"/>
</dbReference>
<proteinExistence type="predicted"/>
<dbReference type="Gene3D" id="2.60.120.10">
    <property type="entry name" value="Jelly Rolls"/>
    <property type="match status" value="1"/>
</dbReference>
<dbReference type="Pfam" id="PF07883">
    <property type="entry name" value="Cupin_2"/>
    <property type="match status" value="1"/>
</dbReference>
<keyword evidence="4" id="KW-1185">Reference proteome</keyword>
<comment type="caution">
    <text evidence="3">The sequence shown here is derived from an EMBL/GenBank/DDBJ whole genome shotgun (WGS) entry which is preliminary data.</text>
</comment>
<keyword evidence="1" id="KW-0479">Metal-binding</keyword>
<sequence>MAYVIRGRKDVVNFPVEDCHDGEGTIYVRQLLGYEPLLPVPGNPKDFDSLINFMHETTLPVGTKIGLHSHEGNEEIYYVVEGKGEMIVDGEIFVMDPGTACLTKSGSKHTFSNIGDTELKIIVIEAVFDKKDKKDQPVAGH</sequence>
<protein>
    <submittedName>
        <fullName evidence="3">Cupin domain-containing protein</fullName>
    </submittedName>
</protein>
<dbReference type="OrthoDB" id="9776971at2"/>
<organism evidence="3 4">
    <name type="scientific">Peribacillus cavernae</name>
    <dbReference type="NCBI Taxonomy" id="1674310"/>
    <lineage>
        <taxon>Bacteria</taxon>
        <taxon>Bacillati</taxon>
        <taxon>Bacillota</taxon>
        <taxon>Bacilli</taxon>
        <taxon>Bacillales</taxon>
        <taxon>Bacillaceae</taxon>
        <taxon>Peribacillus</taxon>
    </lineage>
</organism>